<dbReference type="PANTHER" id="PTHR11439:SF459">
    <property type="match status" value="1"/>
</dbReference>
<sequence length="166" mass="18755">MGLLHHFLGIEIYQGDDGVFIFQSKYDEKVLKKFRMLGCKSVATPLDLNEKLMKEDGGKKVDETLYRSLVGNLFYLTATRQDIMFAASLLSRFMNSPSHINFGAAKRVLRYVQGTMDYGLKYDRGNEVKLIGFCDSDWGGCADDMKSISGYCFSFGSGVFLWCSKK</sequence>
<protein>
    <submittedName>
        <fullName evidence="2">Uncharacterized protein LOC109114070</fullName>
    </submittedName>
</protein>
<dbReference type="KEGG" id="nnu:109114070"/>
<dbReference type="STRING" id="4432.A0A1U8PYR3"/>
<dbReference type="GeneID" id="109114070"/>
<dbReference type="RefSeq" id="XP_019051687.1">
    <property type="nucleotide sequence ID" value="XM_019196142.1"/>
</dbReference>
<name>A0A1U8PYR3_NELNU</name>
<dbReference type="Proteomes" id="UP000189703">
    <property type="component" value="Unplaced"/>
</dbReference>
<evidence type="ECO:0000313" key="1">
    <source>
        <dbReference type="Proteomes" id="UP000189703"/>
    </source>
</evidence>
<gene>
    <name evidence="2" type="primary">LOC109114070</name>
</gene>
<reference evidence="2" key="1">
    <citation type="submission" date="2025-08" db="UniProtKB">
        <authorList>
            <consortium name="RefSeq"/>
        </authorList>
    </citation>
    <scope>IDENTIFICATION</scope>
</reference>
<keyword evidence="1" id="KW-1185">Reference proteome</keyword>
<dbReference type="AlphaFoldDB" id="A0A1U8PYR3"/>
<dbReference type="OMA" id="MNCASEI"/>
<dbReference type="InParanoid" id="A0A1U8PYR3"/>
<organism evidence="1 2">
    <name type="scientific">Nelumbo nucifera</name>
    <name type="common">Sacred lotus</name>
    <dbReference type="NCBI Taxonomy" id="4432"/>
    <lineage>
        <taxon>Eukaryota</taxon>
        <taxon>Viridiplantae</taxon>
        <taxon>Streptophyta</taxon>
        <taxon>Embryophyta</taxon>
        <taxon>Tracheophyta</taxon>
        <taxon>Spermatophyta</taxon>
        <taxon>Magnoliopsida</taxon>
        <taxon>Proteales</taxon>
        <taxon>Nelumbonaceae</taxon>
        <taxon>Nelumbo</taxon>
    </lineage>
</organism>
<accession>A0A1U8PYR3</accession>
<dbReference type="PANTHER" id="PTHR11439">
    <property type="entry name" value="GAG-POL-RELATED RETROTRANSPOSON"/>
    <property type="match status" value="1"/>
</dbReference>
<evidence type="ECO:0000313" key="2">
    <source>
        <dbReference type="RefSeq" id="XP_019051687.1"/>
    </source>
</evidence>
<dbReference type="OrthoDB" id="413760at2759"/>
<proteinExistence type="predicted"/>